<dbReference type="PROSITE" id="PS51030">
    <property type="entry name" value="NUCLEAR_REC_DBD_2"/>
    <property type="match status" value="1"/>
</dbReference>
<sequence length="473" mass="53317">TTPAGQQQCLGGESGRRPTPGLRCALCAALRLQDIIMGYVPSCTPCKTFFRRAIVEKRVYNRCLRSGFCERSGDVCAGRCGYLIPDTRAGSIFLCRSCRYDRCLEGGMNPLLVSGADPAEFKGLDDSGKPSTSQAKPKRRRTFSKNVTLERQVERVSEDTSRESVVPCDPENASQRNETQESWIVPNPRTIENMLEKHMQYLLTMEEAHQKLRISTYAPKIVSGLRIDDFKPGPSKLGHDFGPMQSQPYEPSAVKIVPVEVLIRDRVTVDLSNFDYSVKKLWLFQDKIYSIEYIKALPVYNLLEECSKKALISSGIACANFTDAYYSYTHHSDRTCYPDGSVMTWNNEMRKESPGSTRLYTGIIAAMKEAELDSREYALLKSILICNPLLDGLHPYDVTFLHNEKERCTKTLLSYVLARRGAAKGPAYFSRCLSLVNVTNTLTSWQKNQCIVMLAMGLFKNSMPFAETMYHSH</sequence>
<keyword evidence="5" id="KW-0805">Transcription regulation</keyword>
<dbReference type="Gene3D" id="3.30.50.10">
    <property type="entry name" value="Erythroid Transcription Factor GATA-1, subunit A"/>
    <property type="match status" value="1"/>
</dbReference>
<keyword evidence="12" id="KW-1185">Reference proteome</keyword>
<dbReference type="SMART" id="SM00399">
    <property type="entry name" value="ZnF_C4"/>
    <property type="match status" value="1"/>
</dbReference>
<dbReference type="AlphaFoldDB" id="A0A2A6BBI6"/>
<keyword evidence="8" id="KW-0675">Receptor</keyword>
<evidence type="ECO:0000313" key="12">
    <source>
        <dbReference type="Proteomes" id="UP000005239"/>
    </source>
</evidence>
<dbReference type="InterPro" id="IPR000536">
    <property type="entry name" value="Nucl_hrmn_rcpt_lig-bd"/>
</dbReference>
<dbReference type="GO" id="GO:0006357">
    <property type="term" value="P:regulation of transcription by RNA polymerase II"/>
    <property type="evidence" value="ECO:0000318"/>
    <property type="project" value="GO_Central"/>
</dbReference>
<proteinExistence type="inferred from homology"/>
<evidence type="ECO:0000256" key="2">
    <source>
        <dbReference type="ARBA" id="ARBA00022723"/>
    </source>
</evidence>
<dbReference type="Gene3D" id="1.10.565.10">
    <property type="entry name" value="Retinoid X Receptor"/>
    <property type="match status" value="1"/>
</dbReference>
<evidence type="ECO:0000256" key="8">
    <source>
        <dbReference type="ARBA" id="ARBA00023170"/>
    </source>
</evidence>
<keyword evidence="2" id="KW-0479">Metal-binding</keyword>
<keyword evidence="4" id="KW-0862">Zinc</keyword>
<keyword evidence="3" id="KW-0863">Zinc-finger</keyword>
<evidence type="ECO:0000256" key="5">
    <source>
        <dbReference type="ARBA" id="ARBA00023015"/>
    </source>
</evidence>
<dbReference type="SUPFAM" id="SSF48508">
    <property type="entry name" value="Nuclear receptor ligand-binding domain"/>
    <property type="match status" value="1"/>
</dbReference>
<keyword evidence="6" id="KW-0238">DNA-binding</keyword>
<evidence type="ECO:0000256" key="9">
    <source>
        <dbReference type="ARBA" id="ARBA00023242"/>
    </source>
</evidence>
<gene>
    <name evidence="11" type="primary">WBGene00097935</name>
</gene>
<accession>A0A8R1YFG0</accession>
<dbReference type="InterPro" id="IPR001628">
    <property type="entry name" value="Znf_hrmn_rcpt"/>
</dbReference>
<dbReference type="SUPFAM" id="SSF57716">
    <property type="entry name" value="Glucocorticoid receptor-like (DNA-binding domain)"/>
    <property type="match status" value="1"/>
</dbReference>
<reference evidence="12" key="1">
    <citation type="journal article" date="2008" name="Nat. Genet.">
        <title>The Pristionchus pacificus genome provides a unique perspective on nematode lifestyle and parasitism.</title>
        <authorList>
            <person name="Dieterich C."/>
            <person name="Clifton S.W."/>
            <person name="Schuster L.N."/>
            <person name="Chinwalla A."/>
            <person name="Delehaunty K."/>
            <person name="Dinkelacker I."/>
            <person name="Fulton L."/>
            <person name="Fulton R."/>
            <person name="Godfrey J."/>
            <person name="Minx P."/>
            <person name="Mitreva M."/>
            <person name="Roeseler W."/>
            <person name="Tian H."/>
            <person name="Witte H."/>
            <person name="Yang S.P."/>
            <person name="Wilson R.K."/>
            <person name="Sommer R.J."/>
        </authorList>
    </citation>
    <scope>NUCLEOTIDE SEQUENCE [LARGE SCALE GENOMIC DNA]</scope>
    <source>
        <strain evidence="12">PS312</strain>
    </source>
</reference>
<dbReference type="SMART" id="SM00430">
    <property type="entry name" value="HOLI"/>
    <property type="match status" value="1"/>
</dbReference>
<evidence type="ECO:0000256" key="3">
    <source>
        <dbReference type="ARBA" id="ARBA00022771"/>
    </source>
</evidence>
<keyword evidence="9" id="KW-0539">Nucleus</keyword>
<name>A0A2A6BBI6_PRIPA</name>
<accession>A0A2A6BBI6</accession>
<protein>
    <submittedName>
        <fullName evidence="11">Nuclear receptor</fullName>
    </submittedName>
</protein>
<dbReference type="EnsemblMetazoa" id="PPA08381.1">
    <property type="protein sequence ID" value="PPA08381.1"/>
    <property type="gene ID" value="WBGene00097935"/>
</dbReference>
<dbReference type="Pfam" id="PF00104">
    <property type="entry name" value="Hormone_recep"/>
    <property type="match status" value="1"/>
</dbReference>
<evidence type="ECO:0000256" key="10">
    <source>
        <dbReference type="SAM" id="MobiDB-lite"/>
    </source>
</evidence>
<feature type="compositionally biased region" description="Basic and acidic residues" evidence="10">
    <location>
        <begin position="151"/>
        <end position="162"/>
    </location>
</feature>
<evidence type="ECO:0000256" key="6">
    <source>
        <dbReference type="ARBA" id="ARBA00023125"/>
    </source>
</evidence>
<dbReference type="GO" id="GO:0030154">
    <property type="term" value="P:cell differentiation"/>
    <property type="evidence" value="ECO:0000318"/>
    <property type="project" value="GO_Central"/>
</dbReference>
<evidence type="ECO:0000256" key="4">
    <source>
        <dbReference type="ARBA" id="ARBA00022833"/>
    </source>
</evidence>
<dbReference type="InterPro" id="IPR035500">
    <property type="entry name" value="NHR-like_dom_sf"/>
</dbReference>
<dbReference type="Proteomes" id="UP000005239">
    <property type="component" value="Unassembled WGS sequence"/>
</dbReference>
<dbReference type="PANTHER" id="PTHR24083">
    <property type="entry name" value="NUCLEAR HORMONE RECEPTOR"/>
    <property type="match status" value="1"/>
</dbReference>
<dbReference type="GO" id="GO:0000978">
    <property type="term" value="F:RNA polymerase II cis-regulatory region sequence-specific DNA binding"/>
    <property type="evidence" value="ECO:0000318"/>
    <property type="project" value="GO_Central"/>
</dbReference>
<feature type="region of interest" description="Disordered" evidence="10">
    <location>
        <begin position="122"/>
        <end position="181"/>
    </location>
</feature>
<evidence type="ECO:0000256" key="7">
    <source>
        <dbReference type="ARBA" id="ARBA00023163"/>
    </source>
</evidence>
<comment type="similarity">
    <text evidence="1">Belongs to the nuclear hormone receptor family.</text>
</comment>
<feature type="compositionally biased region" description="Polar residues" evidence="10">
    <location>
        <begin position="172"/>
        <end position="181"/>
    </location>
</feature>
<dbReference type="OrthoDB" id="5850793at2759"/>
<evidence type="ECO:0000313" key="11">
    <source>
        <dbReference type="EnsemblMetazoa" id="PPA08381.1"/>
    </source>
</evidence>
<keyword evidence="7" id="KW-0804">Transcription</keyword>
<organism evidence="11 12">
    <name type="scientific">Pristionchus pacificus</name>
    <name type="common">Parasitic nematode worm</name>
    <dbReference type="NCBI Taxonomy" id="54126"/>
    <lineage>
        <taxon>Eukaryota</taxon>
        <taxon>Metazoa</taxon>
        <taxon>Ecdysozoa</taxon>
        <taxon>Nematoda</taxon>
        <taxon>Chromadorea</taxon>
        <taxon>Rhabditida</taxon>
        <taxon>Rhabditina</taxon>
        <taxon>Diplogasteromorpha</taxon>
        <taxon>Diplogasteroidea</taxon>
        <taxon>Neodiplogasteridae</taxon>
        <taxon>Pristionchus</taxon>
    </lineage>
</organism>
<dbReference type="InterPro" id="IPR013088">
    <property type="entry name" value="Znf_NHR/GATA"/>
</dbReference>
<dbReference type="PROSITE" id="PS51843">
    <property type="entry name" value="NR_LBD"/>
    <property type="match status" value="1"/>
</dbReference>
<dbReference type="FunFam" id="1.10.565.10:FF:000096">
    <property type="entry name" value="Uncharacterized protein"/>
    <property type="match status" value="1"/>
</dbReference>
<dbReference type="InterPro" id="IPR050274">
    <property type="entry name" value="Nuclear_hormone_rcpt_NR2"/>
</dbReference>
<evidence type="ECO:0000256" key="1">
    <source>
        <dbReference type="ARBA" id="ARBA00005993"/>
    </source>
</evidence>
<dbReference type="GO" id="GO:0008270">
    <property type="term" value="F:zinc ion binding"/>
    <property type="evidence" value="ECO:0007669"/>
    <property type="project" value="UniProtKB-KW"/>
</dbReference>
<dbReference type="GO" id="GO:0004879">
    <property type="term" value="F:nuclear receptor activity"/>
    <property type="evidence" value="ECO:0000318"/>
    <property type="project" value="GO_Central"/>
</dbReference>
<reference evidence="11" key="2">
    <citation type="submission" date="2022-06" db="UniProtKB">
        <authorList>
            <consortium name="EnsemblMetazoa"/>
        </authorList>
    </citation>
    <scope>IDENTIFICATION</scope>
    <source>
        <strain evidence="11">PS312</strain>
    </source>
</reference>